<keyword evidence="6" id="KW-1185">Reference proteome</keyword>
<dbReference type="InterPro" id="IPR007123">
    <property type="entry name" value="Gelsolin-like_dom"/>
</dbReference>
<dbReference type="InterPro" id="IPR007122">
    <property type="entry name" value="Villin/Gelsolin"/>
</dbReference>
<dbReference type="SUPFAM" id="SSF55753">
    <property type="entry name" value="Actin depolymerizing proteins"/>
    <property type="match status" value="1"/>
</dbReference>
<dbReference type="Proteomes" id="UP000008141">
    <property type="component" value="Unassembled WGS sequence"/>
</dbReference>
<evidence type="ECO:0000256" key="1">
    <source>
        <dbReference type="ARBA" id="ARBA00022467"/>
    </source>
</evidence>
<accession>E1Z5A5</accession>
<evidence type="ECO:0000259" key="4">
    <source>
        <dbReference type="PROSITE" id="PS51089"/>
    </source>
</evidence>
<dbReference type="STRING" id="554065.E1Z5A5"/>
<dbReference type="SMART" id="SM00153">
    <property type="entry name" value="VHP"/>
    <property type="match status" value="1"/>
</dbReference>
<dbReference type="EMBL" id="GL433836">
    <property type="protein sequence ID" value="EFN59194.1"/>
    <property type="molecule type" value="Genomic_DNA"/>
</dbReference>
<dbReference type="PANTHER" id="PTHR11977">
    <property type="entry name" value="VILLIN"/>
    <property type="match status" value="1"/>
</dbReference>
<feature type="region of interest" description="Disordered" evidence="3">
    <location>
        <begin position="101"/>
        <end position="261"/>
    </location>
</feature>
<dbReference type="OMA" id="ATSIEFW"/>
<dbReference type="Pfam" id="PF00626">
    <property type="entry name" value="Gelsolin"/>
    <property type="match status" value="1"/>
</dbReference>
<feature type="domain" description="HP" evidence="4">
    <location>
        <begin position="399"/>
        <end position="462"/>
    </location>
</feature>
<organism evidence="6">
    <name type="scientific">Chlorella variabilis</name>
    <name type="common">Green alga</name>
    <dbReference type="NCBI Taxonomy" id="554065"/>
    <lineage>
        <taxon>Eukaryota</taxon>
        <taxon>Viridiplantae</taxon>
        <taxon>Chlorophyta</taxon>
        <taxon>core chlorophytes</taxon>
        <taxon>Trebouxiophyceae</taxon>
        <taxon>Chlorellales</taxon>
        <taxon>Chlorellaceae</taxon>
        <taxon>Chlorella clade</taxon>
        <taxon>Chlorella</taxon>
    </lineage>
</organism>
<dbReference type="Gene3D" id="1.10.950.10">
    <property type="entry name" value="Villin headpiece domain"/>
    <property type="match status" value="1"/>
</dbReference>
<dbReference type="eggNOG" id="ENOG502SGNH">
    <property type="taxonomic scope" value="Eukaryota"/>
</dbReference>
<feature type="compositionally biased region" description="Pro residues" evidence="3">
    <location>
        <begin position="222"/>
        <end position="237"/>
    </location>
</feature>
<dbReference type="InterPro" id="IPR036886">
    <property type="entry name" value="Villin_headpiece_dom_sf"/>
</dbReference>
<feature type="compositionally biased region" description="Low complexity" evidence="3">
    <location>
        <begin position="274"/>
        <end position="324"/>
    </location>
</feature>
<dbReference type="InterPro" id="IPR029006">
    <property type="entry name" value="ADF-H/Gelsolin-like_dom_sf"/>
</dbReference>
<dbReference type="SUPFAM" id="SSF47050">
    <property type="entry name" value="VHP, Villin headpiece domain"/>
    <property type="match status" value="1"/>
</dbReference>
<feature type="region of interest" description="Disordered" evidence="3">
    <location>
        <begin position="274"/>
        <end position="369"/>
    </location>
</feature>
<dbReference type="PROSITE" id="PS51089">
    <property type="entry name" value="HP"/>
    <property type="match status" value="1"/>
</dbReference>
<gene>
    <name evidence="5" type="ORF">CHLNCDRAFT_138112</name>
</gene>
<dbReference type="GO" id="GO:0051015">
    <property type="term" value="F:actin filament binding"/>
    <property type="evidence" value="ECO:0007669"/>
    <property type="project" value="InterPro"/>
</dbReference>
<feature type="compositionally biased region" description="Basic residues" evidence="3">
    <location>
        <begin position="143"/>
        <end position="154"/>
    </location>
</feature>
<dbReference type="RefSeq" id="XP_005851296.1">
    <property type="nucleotide sequence ID" value="XM_005851234.1"/>
</dbReference>
<dbReference type="GeneID" id="17358769"/>
<sequence length="462" mass="47210">MQVWHFSSGAPTQVLAEEHGLFSPDQAYVVLAEVGETPKIYLWAGADAPKDTLATAAKHASELKETMDASYLRQQQGHEAAEFKQLFPKFEIRLAAVAAAAPAEAAPKPSSESVTADGEGGGEEAEEEEQEEQESASAAATAGKKKKRKNKKKSSQQQEAVAEPAAPSPTASPAKQQQAAPASPTLSVGAAAFSPASAAKPASPPAAAANASAAPAAAKTASPPPAAAKASPPPPPVATKEASPLPVATKEAAPDPSSPKISLVFAPAKVSVVVEPPKASESSPPANTASPAPAAAMAATAAAAPRPAPPAASKAPPAQTTPAAKGTVDNVGVESVSKSKQQLMDRLGGTMADPLAQKKQNKDATKGGKASTYLADSAKAWGGVNNGDGTPKAAQAKVKPGDKSFGYEELKNMRVESGIDMASKESYLSESEFEKVFGKNRAAFKAMPAWRQQMAKKQNCEL</sequence>
<proteinExistence type="predicted"/>
<feature type="compositionally biased region" description="Low complexity" evidence="3">
    <location>
        <begin position="101"/>
        <end position="117"/>
    </location>
</feature>
<protein>
    <recommendedName>
        <fullName evidence="4">HP domain-containing protein</fullName>
    </recommendedName>
</protein>
<name>E1Z5A5_CHLVA</name>
<evidence type="ECO:0000313" key="6">
    <source>
        <dbReference type="Proteomes" id="UP000008141"/>
    </source>
</evidence>
<dbReference type="InterPro" id="IPR003128">
    <property type="entry name" value="Villin_headpiece"/>
</dbReference>
<evidence type="ECO:0000313" key="5">
    <source>
        <dbReference type="EMBL" id="EFN59194.1"/>
    </source>
</evidence>
<dbReference type="Gene3D" id="3.40.20.10">
    <property type="entry name" value="Severin"/>
    <property type="match status" value="1"/>
</dbReference>
<dbReference type="GO" id="GO:0007010">
    <property type="term" value="P:cytoskeleton organization"/>
    <property type="evidence" value="ECO:0007669"/>
    <property type="project" value="InterPro"/>
</dbReference>
<feature type="compositionally biased region" description="Acidic residues" evidence="3">
    <location>
        <begin position="120"/>
        <end position="134"/>
    </location>
</feature>
<dbReference type="PANTHER" id="PTHR11977:SF51">
    <property type="entry name" value="PROTEIN FLIGHTLESS-1 HOMOLOG"/>
    <property type="match status" value="1"/>
</dbReference>
<keyword evidence="2" id="KW-0677">Repeat</keyword>
<dbReference type="Pfam" id="PF02209">
    <property type="entry name" value="VHP"/>
    <property type="match status" value="1"/>
</dbReference>
<dbReference type="InParanoid" id="E1Z5A5"/>
<dbReference type="AlphaFoldDB" id="E1Z5A5"/>
<dbReference type="GO" id="GO:0051693">
    <property type="term" value="P:actin filament capping"/>
    <property type="evidence" value="ECO:0007669"/>
    <property type="project" value="UniProtKB-KW"/>
</dbReference>
<keyword evidence="1" id="KW-0117">Actin capping</keyword>
<dbReference type="OrthoDB" id="6375767at2759"/>
<reference evidence="5 6" key="1">
    <citation type="journal article" date="2010" name="Plant Cell">
        <title>The Chlorella variabilis NC64A genome reveals adaptation to photosymbiosis, coevolution with viruses, and cryptic sex.</title>
        <authorList>
            <person name="Blanc G."/>
            <person name="Duncan G."/>
            <person name="Agarkova I."/>
            <person name="Borodovsky M."/>
            <person name="Gurnon J."/>
            <person name="Kuo A."/>
            <person name="Lindquist E."/>
            <person name="Lucas S."/>
            <person name="Pangilinan J."/>
            <person name="Polle J."/>
            <person name="Salamov A."/>
            <person name="Terry A."/>
            <person name="Yamada T."/>
            <person name="Dunigan D.D."/>
            <person name="Grigoriev I.V."/>
            <person name="Claverie J.M."/>
            <person name="Van Etten J.L."/>
        </authorList>
    </citation>
    <scope>NUCLEOTIDE SEQUENCE [LARGE SCALE GENOMIC DNA]</scope>
    <source>
        <strain evidence="5 6">NC64A</strain>
    </source>
</reference>
<dbReference type="SMART" id="SM00262">
    <property type="entry name" value="GEL"/>
    <property type="match status" value="1"/>
</dbReference>
<evidence type="ECO:0000256" key="2">
    <source>
        <dbReference type="ARBA" id="ARBA00022737"/>
    </source>
</evidence>
<dbReference type="KEGG" id="cvr:CHLNCDRAFT_138112"/>
<feature type="compositionally biased region" description="Low complexity" evidence="3">
    <location>
        <begin position="155"/>
        <end position="221"/>
    </location>
</feature>
<evidence type="ECO:0000256" key="3">
    <source>
        <dbReference type="SAM" id="MobiDB-lite"/>
    </source>
</evidence>